<reference evidence="3" key="1">
    <citation type="journal article" date="2019" name="Int. J. Syst. Evol. Microbiol.">
        <title>The Global Catalogue of Microorganisms (GCM) 10K type strain sequencing project: providing services to taxonomists for standard genome sequencing and annotation.</title>
        <authorList>
            <consortium name="The Broad Institute Genomics Platform"/>
            <consortium name="The Broad Institute Genome Sequencing Center for Infectious Disease"/>
            <person name="Wu L."/>
            <person name="Ma J."/>
        </authorList>
    </citation>
    <scope>NUCLEOTIDE SEQUENCE [LARGE SCALE GENOMIC DNA]</scope>
    <source>
        <strain evidence="3">JCM 4957</strain>
    </source>
</reference>
<proteinExistence type="predicted"/>
<dbReference type="Gene3D" id="1.10.10.2840">
    <property type="entry name" value="PucR C-terminal helix-turn-helix domain"/>
    <property type="match status" value="1"/>
</dbReference>
<sequence>MKAWIDHNTDAQRTAESLSLSRNTVRARLRAAENLLNRDLLTTGSGLHDLVHALVAAEQCAHSRDETGHRAPWYEGDNAA</sequence>
<dbReference type="InterPro" id="IPR025736">
    <property type="entry name" value="PucR_C-HTH_dom"/>
</dbReference>
<evidence type="ECO:0000313" key="3">
    <source>
        <dbReference type="Proteomes" id="UP000653308"/>
    </source>
</evidence>
<protein>
    <recommendedName>
        <fullName evidence="1">PucR C-terminal helix-turn-helix domain-containing protein</fullName>
    </recommendedName>
</protein>
<dbReference type="Proteomes" id="UP000653308">
    <property type="component" value="Unassembled WGS sequence"/>
</dbReference>
<evidence type="ECO:0000259" key="1">
    <source>
        <dbReference type="Pfam" id="PF13556"/>
    </source>
</evidence>
<feature type="domain" description="PucR C-terminal helix-turn-helix" evidence="1">
    <location>
        <begin position="2"/>
        <end position="42"/>
    </location>
</feature>
<dbReference type="RefSeq" id="WP_190198127.1">
    <property type="nucleotide sequence ID" value="NZ_BMWE01000007.1"/>
</dbReference>
<evidence type="ECO:0000313" key="2">
    <source>
        <dbReference type="EMBL" id="GGY20007.1"/>
    </source>
</evidence>
<comment type="caution">
    <text evidence="2">The sequence shown here is derived from an EMBL/GenBank/DDBJ whole genome shotgun (WGS) entry which is preliminary data.</text>
</comment>
<dbReference type="EMBL" id="BMWE01000007">
    <property type="protein sequence ID" value="GGY20007.1"/>
    <property type="molecule type" value="Genomic_DNA"/>
</dbReference>
<dbReference type="InterPro" id="IPR042070">
    <property type="entry name" value="PucR_C-HTH_sf"/>
</dbReference>
<name>A0ABQ2ZM50_9ACTN</name>
<accession>A0ABQ2ZM50</accession>
<keyword evidence="3" id="KW-1185">Reference proteome</keyword>
<dbReference type="Pfam" id="PF13556">
    <property type="entry name" value="HTH_30"/>
    <property type="match status" value="1"/>
</dbReference>
<gene>
    <name evidence="2" type="ORF">GCM10010384_28090</name>
</gene>
<organism evidence="2 3">
    <name type="scientific">Streptomyces djakartensis</name>
    <dbReference type="NCBI Taxonomy" id="68193"/>
    <lineage>
        <taxon>Bacteria</taxon>
        <taxon>Bacillati</taxon>
        <taxon>Actinomycetota</taxon>
        <taxon>Actinomycetes</taxon>
        <taxon>Kitasatosporales</taxon>
        <taxon>Streptomycetaceae</taxon>
        <taxon>Streptomyces</taxon>
    </lineage>
</organism>